<evidence type="ECO:0000313" key="5">
    <source>
        <dbReference type="Proteomes" id="UP000024329"/>
    </source>
</evidence>
<dbReference type="InterPro" id="IPR002869">
    <property type="entry name" value="Pyrv_flavodox_OxRed_cen"/>
</dbReference>
<dbReference type="PATRIC" id="fig|158500.4.peg.1825"/>
<accession>A0A031JYR9</accession>
<name>A0A031JYR9_9SPHN</name>
<dbReference type="InterPro" id="IPR046667">
    <property type="entry name" value="DUF6537"/>
</dbReference>
<dbReference type="EMBL" id="JFYZ01000005">
    <property type="protein sequence ID" value="EZP82856.1"/>
    <property type="molecule type" value="Genomic_DNA"/>
</dbReference>
<evidence type="ECO:0000313" key="4">
    <source>
        <dbReference type="EMBL" id="EZP82856.1"/>
    </source>
</evidence>
<dbReference type="GO" id="GO:0043805">
    <property type="term" value="F:indolepyruvate ferredoxin oxidoreductase activity"/>
    <property type="evidence" value="ECO:0007669"/>
    <property type="project" value="UniProtKB-EC"/>
</dbReference>
<gene>
    <name evidence="4" type="ORF">BV97_01780</name>
</gene>
<organism evidence="4 5">
    <name type="scientific">Novosphingobium resinovorum</name>
    <dbReference type="NCBI Taxonomy" id="158500"/>
    <lineage>
        <taxon>Bacteria</taxon>
        <taxon>Pseudomonadati</taxon>
        <taxon>Pseudomonadota</taxon>
        <taxon>Alphaproteobacteria</taxon>
        <taxon>Sphingomonadales</taxon>
        <taxon>Sphingomonadaceae</taxon>
        <taxon>Novosphingobium</taxon>
    </lineage>
</organism>
<protein>
    <submittedName>
        <fullName evidence="4">Indolepyruvate oxidoreductase subunit B</fullName>
        <ecNumber evidence="4">1.2.7.8</ecNumber>
    </submittedName>
</protein>
<evidence type="ECO:0000259" key="2">
    <source>
        <dbReference type="Pfam" id="PF01558"/>
    </source>
</evidence>
<sequence>MTIANENRITIAILALGGQGGGVLADWIQEVARAEGWLAQGTSVPGVAQRTGSTVYYVELAKPDGSGRLPVMAQMPMPGDVDVVVASELMETGRALLRGFSTAGRTTLIGSTHRIYAIGEKQAMGDGRGNGEKIIEAAYQRSKRFIGFDMDAATDRSGSVISAIMFGALAGSGGLPFAADTYRAAIEHSGIAVKSNLKGFQEGFDRAQQPVARPDEITHDLPVPTTEQGRALAARIAANLPPPAQANALHGVAKLMDWQDGAYAALYLDRLESVAALDAAPFELTAETARHLALWMGYEDTIRVADLKTRASRITRVRGEVKAGDEQILSITEFMHPRLQEVCETLPAGIGRRILASKGLTKLLGRFFTEGRHVEATGLRWFLALRTVAAMRSIRPRSLRYIEEQERIEHWLELVRTEAAKDRELALELVLCQRLIKGYGDTFERGLGNFQRIVAEHARAPRDAAGIRTLRELALADDKSSGLTEALAG</sequence>
<dbReference type="EC" id="1.2.7.8" evidence="4"/>
<dbReference type="Pfam" id="PF20169">
    <property type="entry name" value="DUF6537"/>
    <property type="match status" value="1"/>
</dbReference>
<feature type="domain" description="Pyruvate/ketoisovalerate oxidoreductase catalytic" evidence="2">
    <location>
        <begin position="17"/>
        <end position="205"/>
    </location>
</feature>
<feature type="domain" description="DUF6537" evidence="3">
    <location>
        <begin position="249"/>
        <end position="455"/>
    </location>
</feature>
<comment type="caution">
    <text evidence="4">The sequence shown here is derived from an EMBL/GenBank/DDBJ whole genome shotgun (WGS) entry which is preliminary data.</text>
</comment>
<proteinExistence type="predicted"/>
<reference evidence="4 5" key="1">
    <citation type="submission" date="2014-03" db="EMBL/GenBank/DDBJ databases">
        <title>Whole genome sequence of Novosphingobium resinovorum KF1.</title>
        <authorList>
            <person name="Gan H.M."/>
            <person name="Gan H.Y."/>
            <person name="Chew T.H."/>
            <person name="Savka M.A."/>
        </authorList>
    </citation>
    <scope>NUCLEOTIDE SEQUENCE [LARGE SCALE GENOMIC DNA]</scope>
    <source>
        <strain evidence="4 5">KF1</strain>
    </source>
</reference>
<dbReference type="eggNOG" id="COG1014">
    <property type="taxonomic scope" value="Bacteria"/>
</dbReference>
<dbReference type="InterPro" id="IPR019752">
    <property type="entry name" value="Pyrv/ketoisovalerate_OxRed_cat"/>
</dbReference>
<evidence type="ECO:0000259" key="3">
    <source>
        <dbReference type="Pfam" id="PF20169"/>
    </source>
</evidence>
<dbReference type="Pfam" id="PF01558">
    <property type="entry name" value="POR"/>
    <property type="match status" value="1"/>
</dbReference>
<dbReference type="Gene3D" id="3.40.920.10">
    <property type="entry name" value="Pyruvate-ferredoxin oxidoreductase, PFOR, domain III"/>
    <property type="match status" value="1"/>
</dbReference>
<dbReference type="InterPro" id="IPR052198">
    <property type="entry name" value="IorB_Oxidoreductase"/>
</dbReference>
<dbReference type="Proteomes" id="UP000024329">
    <property type="component" value="Unassembled WGS sequence"/>
</dbReference>
<evidence type="ECO:0000256" key="1">
    <source>
        <dbReference type="ARBA" id="ARBA00023002"/>
    </source>
</evidence>
<dbReference type="NCBIfam" id="NF006179">
    <property type="entry name" value="PRK08312.1"/>
    <property type="match status" value="1"/>
</dbReference>
<dbReference type="PANTHER" id="PTHR43854:SF1">
    <property type="entry name" value="INDOLEPYRUVATE OXIDOREDUCTASE SUBUNIT IORB"/>
    <property type="match status" value="1"/>
</dbReference>
<keyword evidence="4" id="KW-0670">Pyruvate</keyword>
<dbReference type="PANTHER" id="PTHR43854">
    <property type="entry name" value="INDOLEPYRUVATE OXIDOREDUCTASE SUBUNIT IORB"/>
    <property type="match status" value="1"/>
</dbReference>
<dbReference type="AlphaFoldDB" id="A0A031JYR9"/>
<keyword evidence="1 4" id="KW-0560">Oxidoreductase</keyword>